<dbReference type="EMBL" id="CWQY01000034">
    <property type="protein sequence ID" value="CSD18317.1"/>
    <property type="molecule type" value="Genomic_DNA"/>
</dbReference>
<dbReference type="Proteomes" id="UP000041770">
    <property type="component" value="Unassembled WGS sequence"/>
</dbReference>
<organism evidence="2 3">
    <name type="scientific">Vibrio cholerae</name>
    <dbReference type="NCBI Taxonomy" id="666"/>
    <lineage>
        <taxon>Bacteria</taxon>
        <taxon>Pseudomonadati</taxon>
        <taxon>Pseudomonadota</taxon>
        <taxon>Gammaproteobacteria</taxon>
        <taxon>Vibrionales</taxon>
        <taxon>Vibrionaceae</taxon>
        <taxon>Vibrio</taxon>
    </lineage>
</organism>
<evidence type="ECO:0000313" key="2">
    <source>
        <dbReference type="EMBL" id="CSD18317.1"/>
    </source>
</evidence>
<evidence type="ECO:0000313" key="3">
    <source>
        <dbReference type="Proteomes" id="UP000041770"/>
    </source>
</evidence>
<reference evidence="2 3" key="1">
    <citation type="submission" date="2015-07" db="EMBL/GenBank/DDBJ databases">
        <authorList>
            <consortium name="Pathogen Informatics"/>
        </authorList>
    </citation>
    <scope>NUCLEOTIDE SEQUENCE [LARGE SCALE GENOMIC DNA]</scope>
    <source>
        <strain evidence="2 3">A316</strain>
    </source>
</reference>
<gene>
    <name evidence="2" type="ORF">ERS013200_03453</name>
</gene>
<dbReference type="AlphaFoldDB" id="A0A656ALE5"/>
<evidence type="ECO:0000256" key="1">
    <source>
        <dbReference type="SAM" id="MobiDB-lite"/>
    </source>
</evidence>
<protein>
    <submittedName>
        <fullName evidence="2">Uncharacterized protein</fullName>
    </submittedName>
</protein>
<proteinExistence type="predicted"/>
<feature type="region of interest" description="Disordered" evidence="1">
    <location>
        <begin position="1"/>
        <end position="22"/>
    </location>
</feature>
<name>A0A656ALE5_VIBCL</name>
<sequence>MLPHRTQRINITGRQRRNTEDEQALRPCAAIKVATRQLLNKTLIEVGTVINRVPLLMRVSVEFTPQNRLPRVLVSDFHHVFPCFPT</sequence>
<accession>A0A656ALE5</accession>